<comment type="caution">
    <text evidence="9">The sequence shown here is derived from an EMBL/GenBank/DDBJ whole genome shotgun (WGS) entry which is preliminary data.</text>
</comment>
<evidence type="ECO:0000256" key="1">
    <source>
        <dbReference type="ARBA" id="ARBA00004141"/>
    </source>
</evidence>
<accession>A0A543FTM7</accession>
<evidence type="ECO:0000256" key="6">
    <source>
        <dbReference type="RuleBase" id="RU361157"/>
    </source>
</evidence>
<feature type="transmembrane region" description="Helical" evidence="6">
    <location>
        <begin position="205"/>
        <end position="227"/>
    </location>
</feature>
<keyword evidence="4 6" id="KW-0472">Membrane</keyword>
<dbReference type="InterPro" id="IPR051784">
    <property type="entry name" value="Nod_factor_ABC_transporter"/>
</dbReference>
<evidence type="ECO:0000256" key="7">
    <source>
        <dbReference type="SAM" id="MobiDB-lite"/>
    </source>
</evidence>
<evidence type="ECO:0000256" key="4">
    <source>
        <dbReference type="ARBA" id="ARBA00023136"/>
    </source>
</evidence>
<feature type="domain" description="ABC transmembrane type-2" evidence="8">
    <location>
        <begin position="54"/>
        <end position="281"/>
    </location>
</feature>
<dbReference type="PIRSF" id="PIRSF006648">
    <property type="entry name" value="DrrB"/>
    <property type="match status" value="1"/>
</dbReference>
<dbReference type="AlphaFoldDB" id="A0A543FTM7"/>
<dbReference type="RefSeq" id="WP_142104037.1">
    <property type="nucleotide sequence ID" value="NZ_VFPH01000002.1"/>
</dbReference>
<comment type="similarity">
    <text evidence="6">Belongs to the ABC-2 integral membrane protein family.</text>
</comment>
<feature type="transmembrane region" description="Helical" evidence="6">
    <location>
        <begin position="256"/>
        <end position="278"/>
    </location>
</feature>
<keyword evidence="10" id="KW-1185">Reference proteome</keyword>
<comment type="subcellular location">
    <subcellularLocation>
        <location evidence="6">Cell membrane</location>
        <topology evidence="6">Multi-pass membrane protein</topology>
    </subcellularLocation>
    <subcellularLocation>
        <location evidence="1">Membrane</location>
        <topology evidence="1">Multi-pass membrane protein</topology>
    </subcellularLocation>
</comment>
<feature type="transmembrane region" description="Helical" evidence="6">
    <location>
        <begin position="169"/>
        <end position="193"/>
    </location>
</feature>
<keyword evidence="2 6" id="KW-0812">Transmembrane</keyword>
<dbReference type="InterPro" id="IPR047817">
    <property type="entry name" value="ABC2_TM_bact-type"/>
</dbReference>
<dbReference type="Proteomes" id="UP000319818">
    <property type="component" value="Unassembled WGS sequence"/>
</dbReference>
<keyword evidence="6" id="KW-0813">Transport</keyword>
<evidence type="ECO:0000313" key="9">
    <source>
        <dbReference type="EMBL" id="TQM37181.1"/>
    </source>
</evidence>
<dbReference type="GO" id="GO:0046677">
    <property type="term" value="P:response to antibiotic"/>
    <property type="evidence" value="ECO:0007669"/>
    <property type="project" value="UniProtKB-KW"/>
</dbReference>
<dbReference type="GO" id="GO:0140359">
    <property type="term" value="F:ABC-type transporter activity"/>
    <property type="evidence" value="ECO:0007669"/>
    <property type="project" value="InterPro"/>
</dbReference>
<evidence type="ECO:0000256" key="3">
    <source>
        <dbReference type="ARBA" id="ARBA00022989"/>
    </source>
</evidence>
<evidence type="ECO:0000256" key="2">
    <source>
        <dbReference type="ARBA" id="ARBA00022692"/>
    </source>
</evidence>
<keyword evidence="5" id="KW-0046">Antibiotic resistance</keyword>
<dbReference type="PROSITE" id="PS51012">
    <property type="entry name" value="ABC_TM2"/>
    <property type="match status" value="1"/>
</dbReference>
<organism evidence="9 10">
    <name type="scientific">Pseudonocardia cypriaca</name>
    <dbReference type="NCBI Taxonomy" id="882449"/>
    <lineage>
        <taxon>Bacteria</taxon>
        <taxon>Bacillati</taxon>
        <taxon>Actinomycetota</taxon>
        <taxon>Actinomycetes</taxon>
        <taxon>Pseudonocardiales</taxon>
        <taxon>Pseudonocardiaceae</taxon>
        <taxon>Pseudonocardia</taxon>
    </lineage>
</organism>
<gene>
    <name evidence="9" type="ORF">FB388_4388</name>
</gene>
<dbReference type="GO" id="GO:0043190">
    <property type="term" value="C:ATP-binding cassette (ABC) transporter complex"/>
    <property type="evidence" value="ECO:0007669"/>
    <property type="project" value="InterPro"/>
</dbReference>
<sequence length="282" mass="29338">MTATTPEATRTSAAANPPPLPTAPRASSALRRSALQHGATLAWRGIVKTINSPEALLDVTLQPVVFLLLFVYVFGGAIAGDTSTYLQFALPGVLVQTFVFASAGTGVALADDLSTGIFDRFRSLPIARSAPLLGAIAADLVRYLTSGVIMLGLGLLLGFRFSTNPLAVLAGLGLVTVFAFGLCWVFTALAMVVRQPRSVQGLSALIMLPITFGSNVFVPAATMPSWLRGFVDLNPVSKLSDAVRGLFTGGPVAGHATAALLASGVLIAIFAPLAVALYQRRT</sequence>
<dbReference type="EMBL" id="VFPH01000002">
    <property type="protein sequence ID" value="TQM37181.1"/>
    <property type="molecule type" value="Genomic_DNA"/>
</dbReference>
<dbReference type="InterPro" id="IPR000412">
    <property type="entry name" value="ABC_2_transport"/>
</dbReference>
<feature type="compositionally biased region" description="Polar residues" evidence="7">
    <location>
        <begin position="1"/>
        <end position="11"/>
    </location>
</feature>
<reference evidence="9 10" key="1">
    <citation type="submission" date="2019-06" db="EMBL/GenBank/DDBJ databases">
        <title>Sequencing the genomes of 1000 actinobacteria strains.</title>
        <authorList>
            <person name="Klenk H.-P."/>
        </authorList>
    </citation>
    <scope>NUCLEOTIDE SEQUENCE [LARGE SCALE GENOMIC DNA]</scope>
    <source>
        <strain evidence="9 10">DSM 45511</strain>
    </source>
</reference>
<evidence type="ECO:0000313" key="10">
    <source>
        <dbReference type="Proteomes" id="UP000319818"/>
    </source>
</evidence>
<feature type="region of interest" description="Disordered" evidence="7">
    <location>
        <begin position="1"/>
        <end position="27"/>
    </location>
</feature>
<dbReference type="InterPro" id="IPR013525">
    <property type="entry name" value="ABC2_TM"/>
</dbReference>
<feature type="transmembrane region" description="Helical" evidence="6">
    <location>
        <begin position="131"/>
        <end position="157"/>
    </location>
</feature>
<proteinExistence type="inferred from homology"/>
<keyword evidence="6" id="KW-1003">Cell membrane</keyword>
<dbReference type="OrthoDB" id="8988363at2"/>
<dbReference type="PANTHER" id="PTHR43229">
    <property type="entry name" value="NODULATION PROTEIN J"/>
    <property type="match status" value="1"/>
</dbReference>
<name>A0A543FTM7_9PSEU</name>
<keyword evidence="3 6" id="KW-1133">Transmembrane helix</keyword>
<evidence type="ECO:0000256" key="5">
    <source>
        <dbReference type="ARBA" id="ARBA00023251"/>
    </source>
</evidence>
<evidence type="ECO:0000259" key="8">
    <source>
        <dbReference type="PROSITE" id="PS51012"/>
    </source>
</evidence>
<dbReference type="Pfam" id="PF01061">
    <property type="entry name" value="ABC2_membrane"/>
    <property type="match status" value="1"/>
</dbReference>
<feature type="transmembrane region" description="Helical" evidence="6">
    <location>
        <begin position="55"/>
        <end position="79"/>
    </location>
</feature>
<protein>
    <recommendedName>
        <fullName evidence="6">Transport permease protein</fullName>
    </recommendedName>
</protein>
<feature type="transmembrane region" description="Helical" evidence="6">
    <location>
        <begin position="85"/>
        <end position="110"/>
    </location>
</feature>
<dbReference type="PANTHER" id="PTHR43229:SF2">
    <property type="entry name" value="NODULATION PROTEIN J"/>
    <property type="match status" value="1"/>
</dbReference>